<dbReference type="eggNOG" id="COG1012">
    <property type="taxonomic scope" value="Bacteria"/>
</dbReference>
<dbReference type="InterPro" id="IPR016162">
    <property type="entry name" value="Ald_DH_N"/>
</dbReference>
<dbReference type="PANTHER" id="PTHR43353">
    <property type="entry name" value="SUCCINATE-SEMIALDEHYDE DEHYDROGENASE, MITOCHONDRIAL"/>
    <property type="match status" value="1"/>
</dbReference>
<dbReference type="EMBL" id="APLQ01000014">
    <property type="protein sequence ID" value="ENO12787.1"/>
    <property type="molecule type" value="Genomic_DNA"/>
</dbReference>
<dbReference type="InterPro" id="IPR015590">
    <property type="entry name" value="Aldehyde_DH_dom"/>
</dbReference>
<dbReference type="RefSeq" id="WP_004581017.1">
    <property type="nucleotide sequence ID" value="NZ_AP028878.1"/>
</dbReference>
<dbReference type="Pfam" id="PF00171">
    <property type="entry name" value="Aldedh"/>
    <property type="match status" value="1"/>
</dbReference>
<proteinExistence type="inferred from homology"/>
<dbReference type="STRING" id="626887.J057_15355"/>
<dbReference type="PATRIC" id="fig|626887.3.peg.3066"/>
<accession>N6WP23</accession>
<organism evidence="7 8">
    <name type="scientific">Marinobacter nanhaiticus D15-8W</name>
    <dbReference type="NCBI Taxonomy" id="626887"/>
    <lineage>
        <taxon>Bacteria</taxon>
        <taxon>Pseudomonadati</taxon>
        <taxon>Pseudomonadota</taxon>
        <taxon>Gammaproteobacteria</taxon>
        <taxon>Pseudomonadales</taxon>
        <taxon>Marinobacteraceae</taxon>
        <taxon>Marinobacter</taxon>
    </lineage>
</organism>
<reference evidence="7 8" key="1">
    <citation type="journal article" date="2013" name="Genome Announc.">
        <title>Genome Sequence of the Polycyclic Aromatic Hydrocarbon-Degrading Bacterium Strain Marinobacter nanhaiticus D15-8WT.</title>
        <authorList>
            <person name="Cui Z."/>
            <person name="Gao W."/>
            <person name="Li Q."/>
            <person name="Xu G."/>
            <person name="Zheng L."/>
        </authorList>
    </citation>
    <scope>NUCLEOTIDE SEQUENCE [LARGE SCALE GENOMIC DNA]</scope>
    <source>
        <strain evidence="7 8">D15-8W</strain>
    </source>
</reference>
<dbReference type="PROSITE" id="PS00070">
    <property type="entry name" value="ALDEHYDE_DEHYDR_CYS"/>
    <property type="match status" value="1"/>
</dbReference>
<evidence type="ECO:0000256" key="4">
    <source>
        <dbReference type="PROSITE-ProRule" id="PRU10007"/>
    </source>
</evidence>
<keyword evidence="3 5" id="KW-0560">Oxidoreductase</keyword>
<dbReference type="Proteomes" id="UP000013165">
    <property type="component" value="Unassembled WGS sequence"/>
</dbReference>
<dbReference type="Gene3D" id="3.40.605.10">
    <property type="entry name" value="Aldehyde Dehydrogenase, Chain A, domain 1"/>
    <property type="match status" value="1"/>
</dbReference>
<comment type="similarity">
    <text evidence="1 5">Belongs to the aldehyde dehydrogenase family.</text>
</comment>
<dbReference type="InterPro" id="IPR050740">
    <property type="entry name" value="Aldehyde_DH_Superfamily"/>
</dbReference>
<dbReference type="OrthoDB" id="9812625at2"/>
<dbReference type="GO" id="GO:0009450">
    <property type="term" value="P:gamma-aminobutyric acid catabolic process"/>
    <property type="evidence" value="ECO:0007669"/>
    <property type="project" value="TreeGrafter"/>
</dbReference>
<feature type="active site" evidence="4">
    <location>
        <position position="257"/>
    </location>
</feature>
<dbReference type="Gene3D" id="3.40.309.10">
    <property type="entry name" value="Aldehyde Dehydrogenase, Chain A, domain 2"/>
    <property type="match status" value="1"/>
</dbReference>
<dbReference type="PANTHER" id="PTHR43353:SF5">
    <property type="entry name" value="SUCCINATE-SEMIALDEHYDE DEHYDROGENASE, MITOCHONDRIAL"/>
    <property type="match status" value="1"/>
</dbReference>
<feature type="domain" description="Aldehyde dehydrogenase" evidence="6">
    <location>
        <begin position="21"/>
        <end position="479"/>
    </location>
</feature>
<dbReference type="InterPro" id="IPR016160">
    <property type="entry name" value="Ald_DH_CS_CYS"/>
</dbReference>
<dbReference type="InterPro" id="IPR016161">
    <property type="entry name" value="Ald_DH/histidinol_DH"/>
</dbReference>
<dbReference type="GO" id="GO:0004777">
    <property type="term" value="F:succinate-semialdehyde dehydrogenase (NAD+) activity"/>
    <property type="evidence" value="ECO:0007669"/>
    <property type="project" value="TreeGrafter"/>
</dbReference>
<evidence type="ECO:0000256" key="1">
    <source>
        <dbReference type="ARBA" id="ARBA00009986"/>
    </source>
</evidence>
<dbReference type="PROSITE" id="PS00687">
    <property type="entry name" value="ALDEHYDE_DEHYDR_GLU"/>
    <property type="match status" value="1"/>
</dbReference>
<dbReference type="HOGENOM" id="CLU_005391_5_1_6"/>
<dbReference type="CDD" id="cd07103">
    <property type="entry name" value="ALDH_F5_SSADH_GabD"/>
    <property type="match status" value="1"/>
</dbReference>
<comment type="caution">
    <text evidence="7">The sequence shown here is derived from an EMBL/GenBank/DDBJ whole genome shotgun (WGS) entry which is preliminary data.</text>
</comment>
<dbReference type="FunFam" id="3.40.605.10:FF:000026">
    <property type="entry name" value="Aldehyde dehydrogenase, putative"/>
    <property type="match status" value="1"/>
</dbReference>
<evidence type="ECO:0000256" key="5">
    <source>
        <dbReference type="RuleBase" id="RU003345"/>
    </source>
</evidence>
<keyword evidence="8" id="KW-1185">Reference proteome</keyword>
<keyword evidence="2" id="KW-0521">NADP</keyword>
<sequence length="488" mass="52816">MPDAFIEPALFREQAYIGGRWIRSREGDMKTVEDPATLEIVGKVPMLESDAIGDAIDSAQGAFEQWSQTAAVERADRLMAWYRAMHDNHEALARLMTREQGKPIADARGEVTYAASFLRWFAEEGRRSLGARIPSENPDSALGTVEEPIGIAAIITPWNFPLAMITRKAAAALAAGCSVIIKPAMETPFSALALAVLAEEAGLTNGEFNVVTGDSKSIASQLCAEPRVRALSFTGSTHVGQQLLKNSADTVKHVSMELGGNAPLIVCDDVDLEQAVDGALAAKFQTSGQDCLAANRIFVHRRIYDEFIKGFSERMNALIVGNGAEEKTDIGPLIHAGAVEKAQAMVDDAQGKGAKVTGRSQDDAPGANFFMPTLVEWITPEMRLFREEVFAPVASICVFDDDDSVIKAANDTEYGLAAYIFTNNDARIRKFLRRLDYGMVGINTMDITGPHVPFGGVKQSGLGREGGHVGLKEYLETKYYCIGGVPVH</sequence>
<evidence type="ECO:0000313" key="8">
    <source>
        <dbReference type="Proteomes" id="UP000013165"/>
    </source>
</evidence>
<dbReference type="SUPFAM" id="SSF53720">
    <property type="entry name" value="ALDH-like"/>
    <property type="match status" value="1"/>
</dbReference>
<dbReference type="InterPro" id="IPR016163">
    <property type="entry name" value="Ald_DH_C"/>
</dbReference>
<evidence type="ECO:0000259" key="6">
    <source>
        <dbReference type="Pfam" id="PF00171"/>
    </source>
</evidence>
<dbReference type="FunFam" id="3.40.309.10:FF:000004">
    <property type="entry name" value="Succinate-semialdehyde dehydrogenase I"/>
    <property type="match status" value="1"/>
</dbReference>
<dbReference type="FunFam" id="3.40.605.10:FF:000005">
    <property type="entry name" value="Succinate-semialdehyde dehydrogenase I"/>
    <property type="match status" value="1"/>
</dbReference>
<dbReference type="InterPro" id="IPR029510">
    <property type="entry name" value="Ald_DH_CS_GLU"/>
</dbReference>
<evidence type="ECO:0000313" key="7">
    <source>
        <dbReference type="EMBL" id="ENO12787.1"/>
    </source>
</evidence>
<name>N6WP23_9GAMM</name>
<protein>
    <submittedName>
        <fullName evidence="7">NAD-dependent succinate-semialdehyde dehydrogenase</fullName>
    </submittedName>
</protein>
<gene>
    <name evidence="7" type="ORF">J057_15355</name>
</gene>
<evidence type="ECO:0000256" key="2">
    <source>
        <dbReference type="ARBA" id="ARBA00022857"/>
    </source>
</evidence>
<dbReference type="AlphaFoldDB" id="N6WP23"/>
<evidence type="ECO:0000256" key="3">
    <source>
        <dbReference type="ARBA" id="ARBA00023002"/>
    </source>
</evidence>